<evidence type="ECO:0000256" key="8">
    <source>
        <dbReference type="SAM" id="MobiDB-lite"/>
    </source>
</evidence>
<feature type="transmembrane region" description="Helical" evidence="9">
    <location>
        <begin position="338"/>
        <end position="359"/>
    </location>
</feature>
<dbReference type="GO" id="GO:0015171">
    <property type="term" value="F:amino acid transmembrane transporter activity"/>
    <property type="evidence" value="ECO:0007669"/>
    <property type="project" value="TreeGrafter"/>
</dbReference>
<feature type="transmembrane region" description="Helical" evidence="9">
    <location>
        <begin position="551"/>
        <end position="570"/>
    </location>
</feature>
<keyword evidence="2" id="KW-0813">Transport</keyword>
<evidence type="ECO:0000313" key="12">
    <source>
        <dbReference type="Proteomes" id="UP000258309"/>
    </source>
</evidence>
<dbReference type="PANTHER" id="PTHR43341">
    <property type="entry name" value="AMINO ACID PERMEASE"/>
    <property type="match status" value="1"/>
</dbReference>
<evidence type="ECO:0000313" key="11">
    <source>
        <dbReference type="EMBL" id="RFU32295.1"/>
    </source>
</evidence>
<evidence type="ECO:0000256" key="3">
    <source>
        <dbReference type="ARBA" id="ARBA00022475"/>
    </source>
</evidence>
<comment type="subcellular location">
    <subcellularLocation>
        <location evidence="1">Cell membrane</location>
        <topology evidence="1">Multi-pass membrane protein</topology>
    </subcellularLocation>
</comment>
<dbReference type="PANTHER" id="PTHR43341:SF1">
    <property type="entry name" value="GENERAL AMINO-ACID PERMEASE GAP1"/>
    <property type="match status" value="1"/>
</dbReference>
<name>A0A3E2HG15_SCYLI</name>
<feature type="transmembrane region" description="Helical" evidence="9">
    <location>
        <begin position="222"/>
        <end position="241"/>
    </location>
</feature>
<feature type="transmembrane region" description="Helical" evidence="9">
    <location>
        <begin position="297"/>
        <end position="317"/>
    </location>
</feature>
<dbReference type="FunFam" id="1.20.1740.10:FF:000017">
    <property type="entry name" value="Amino acid permease"/>
    <property type="match status" value="1"/>
</dbReference>
<comment type="caution">
    <text evidence="11">The sequence shown here is derived from an EMBL/GenBank/DDBJ whole genome shotgun (WGS) entry which is preliminary data.</text>
</comment>
<dbReference type="EMBL" id="NCSJ02000057">
    <property type="protein sequence ID" value="RFU32295.1"/>
    <property type="molecule type" value="Genomic_DNA"/>
</dbReference>
<dbReference type="InterPro" id="IPR004841">
    <property type="entry name" value="AA-permease/SLC12A_dom"/>
</dbReference>
<protein>
    <recommendedName>
        <fullName evidence="10">Amino acid permease/ SLC12A domain-containing protein</fullName>
    </recommendedName>
</protein>
<feature type="transmembrane region" description="Helical" evidence="9">
    <location>
        <begin position="463"/>
        <end position="487"/>
    </location>
</feature>
<dbReference type="OMA" id="AKWRFTA"/>
<dbReference type="NCBIfam" id="TIGR00913">
    <property type="entry name" value="2A0310"/>
    <property type="match status" value="1"/>
</dbReference>
<keyword evidence="7 9" id="KW-0472">Membrane</keyword>
<feature type="transmembrane region" description="Helical" evidence="9">
    <location>
        <begin position="118"/>
        <end position="137"/>
    </location>
</feature>
<evidence type="ECO:0000256" key="5">
    <source>
        <dbReference type="ARBA" id="ARBA00022970"/>
    </source>
</evidence>
<dbReference type="Pfam" id="PF00324">
    <property type="entry name" value="AA_permease"/>
    <property type="match status" value="1"/>
</dbReference>
<dbReference type="Gene3D" id="1.20.1740.10">
    <property type="entry name" value="Amino acid/polyamine transporter I"/>
    <property type="match status" value="1"/>
</dbReference>
<dbReference type="GO" id="GO:0005886">
    <property type="term" value="C:plasma membrane"/>
    <property type="evidence" value="ECO:0007669"/>
    <property type="project" value="UniProtKB-SubCell"/>
</dbReference>
<dbReference type="InterPro" id="IPR004840">
    <property type="entry name" value="Amino_acid_permease_CS"/>
</dbReference>
<feature type="transmembrane region" description="Helical" evidence="9">
    <location>
        <begin position="183"/>
        <end position="202"/>
    </location>
</feature>
<accession>A0A3E2HG15</accession>
<dbReference type="Proteomes" id="UP000258309">
    <property type="component" value="Unassembled WGS sequence"/>
</dbReference>
<evidence type="ECO:0000256" key="4">
    <source>
        <dbReference type="ARBA" id="ARBA00022692"/>
    </source>
</evidence>
<sequence length="618" mass="66075">MPAMTTTAISSGLSEHTSREDWNHHPTTADYRAGSSHGESNISYSVTASTEAPLLTKPADAKAFPMKTLEGFRSASSHSSAPAISLGVHGRVYNTKAAASNTVSSPLARRLKGRHLQMIAIGGSIGTGLFIGSGTALATGGPASLLIAFILMGVVLFCTVQALGEMAVTFPVAGSFSAFATRFIDPGWGFALGWNYAIQWMFTMPLEVMSAAITLQFWNFPIPATVCITIFLAAIMLINLCNVKVFGEVEYSFSIFKVTAVIGFIILGAVINCGGDQDTGYIGGRYWVNPGAFHNGFKGFCNILVTAAFSFAGTELVGLAAAETHNPSKSLPTAIKQVFWRIAIFYVLSIAIVGLLVPYNSTRLISRNSVDSKASPFTIAIQSAGIAGLDSVMNAVVMVAVLSVANSSMYGSSRTLAALAEQGQAPKILAYIDRQGRPLVSIGVSGAAGLLAYLYVSPASGEAFTWLLALSGLSSVLTWASICFAHIRFRKAWVQQGNLLSGLVYRSPLGTAGSWVGLISLLLILVAQFWVAISPVGDSSSSPGDIAKNFFEAYLCMPIVLVCYAGYKLFYKTKYVNIDKIDLITGRNQSEGDELLRQYSRTDRARWPKWKVLYNAMC</sequence>
<feature type="transmembrane region" description="Helical" evidence="9">
    <location>
        <begin position="143"/>
        <end position="163"/>
    </location>
</feature>
<proteinExistence type="predicted"/>
<feature type="transmembrane region" description="Helical" evidence="9">
    <location>
        <begin position="253"/>
        <end position="271"/>
    </location>
</feature>
<feature type="transmembrane region" description="Helical" evidence="9">
    <location>
        <begin position="508"/>
        <end position="531"/>
    </location>
</feature>
<feature type="compositionally biased region" description="Polar residues" evidence="8">
    <location>
        <begin position="1"/>
        <end position="15"/>
    </location>
</feature>
<evidence type="ECO:0000256" key="6">
    <source>
        <dbReference type="ARBA" id="ARBA00022989"/>
    </source>
</evidence>
<feature type="domain" description="Amino acid permease/ SLC12A" evidence="10">
    <location>
        <begin position="115"/>
        <end position="575"/>
    </location>
</feature>
<dbReference type="OrthoDB" id="3900342at2759"/>
<keyword evidence="3" id="KW-1003">Cell membrane</keyword>
<evidence type="ECO:0000256" key="9">
    <source>
        <dbReference type="SAM" id="Phobius"/>
    </source>
</evidence>
<organism evidence="11 12">
    <name type="scientific">Scytalidium lignicola</name>
    <name type="common">Hyphomycete</name>
    <dbReference type="NCBI Taxonomy" id="5539"/>
    <lineage>
        <taxon>Eukaryota</taxon>
        <taxon>Fungi</taxon>
        <taxon>Dikarya</taxon>
        <taxon>Ascomycota</taxon>
        <taxon>Pezizomycotina</taxon>
        <taxon>Leotiomycetes</taxon>
        <taxon>Leotiomycetes incertae sedis</taxon>
        <taxon>Scytalidium</taxon>
    </lineage>
</organism>
<evidence type="ECO:0000256" key="2">
    <source>
        <dbReference type="ARBA" id="ARBA00022448"/>
    </source>
</evidence>
<feature type="transmembrane region" description="Helical" evidence="9">
    <location>
        <begin position="439"/>
        <end position="457"/>
    </location>
</feature>
<evidence type="ECO:0000256" key="7">
    <source>
        <dbReference type="ARBA" id="ARBA00023136"/>
    </source>
</evidence>
<evidence type="ECO:0000259" key="10">
    <source>
        <dbReference type="Pfam" id="PF00324"/>
    </source>
</evidence>
<dbReference type="InterPro" id="IPR050524">
    <property type="entry name" value="APC_YAT"/>
</dbReference>
<feature type="non-terminal residue" evidence="11">
    <location>
        <position position="1"/>
    </location>
</feature>
<dbReference type="InterPro" id="IPR004762">
    <property type="entry name" value="Amino_acid_permease_fungi"/>
</dbReference>
<feature type="non-terminal residue" evidence="11">
    <location>
        <position position="618"/>
    </location>
</feature>
<reference evidence="11 12" key="1">
    <citation type="submission" date="2018-05" db="EMBL/GenBank/DDBJ databases">
        <title>Draft genome sequence of Scytalidium lignicola DSM 105466, a ubiquitous saprotrophic fungus.</title>
        <authorList>
            <person name="Buettner E."/>
            <person name="Gebauer A.M."/>
            <person name="Hofrichter M."/>
            <person name="Liers C."/>
            <person name="Kellner H."/>
        </authorList>
    </citation>
    <scope>NUCLEOTIDE SEQUENCE [LARGE SCALE GENOMIC DNA]</scope>
    <source>
        <strain evidence="11 12">DSM 105466</strain>
    </source>
</reference>
<keyword evidence="6 9" id="KW-1133">Transmembrane helix</keyword>
<gene>
    <name evidence="11" type="ORF">B7463_g4034</name>
</gene>
<evidence type="ECO:0000256" key="1">
    <source>
        <dbReference type="ARBA" id="ARBA00004651"/>
    </source>
</evidence>
<dbReference type="AlphaFoldDB" id="A0A3E2HG15"/>
<feature type="region of interest" description="Disordered" evidence="8">
    <location>
        <begin position="1"/>
        <end position="37"/>
    </location>
</feature>
<keyword evidence="5" id="KW-0029">Amino-acid transport</keyword>
<dbReference type="STRING" id="5539.A0A3E2HG15"/>
<dbReference type="PROSITE" id="PS00218">
    <property type="entry name" value="AMINO_ACID_PERMEASE_1"/>
    <property type="match status" value="1"/>
</dbReference>
<keyword evidence="12" id="KW-1185">Reference proteome</keyword>
<keyword evidence="4 9" id="KW-0812">Transmembrane</keyword>